<dbReference type="InterPro" id="IPR006059">
    <property type="entry name" value="SBP"/>
</dbReference>
<accession>A0A3S0CFT9</accession>
<dbReference type="SUPFAM" id="SSF53850">
    <property type="entry name" value="Periplasmic binding protein-like II"/>
    <property type="match status" value="1"/>
</dbReference>
<dbReference type="EMBL" id="RXHU01000004">
    <property type="protein sequence ID" value="RTE11712.1"/>
    <property type="molecule type" value="Genomic_DNA"/>
</dbReference>
<comment type="caution">
    <text evidence="7">The sequence shown here is derived from an EMBL/GenBank/DDBJ whole genome shotgun (WGS) entry which is preliminary data.</text>
</comment>
<dbReference type="OrthoDB" id="9782846at2"/>
<dbReference type="PROSITE" id="PS51257">
    <property type="entry name" value="PROKAR_LIPOPROTEIN"/>
    <property type="match status" value="1"/>
</dbReference>
<proteinExistence type="predicted"/>
<gene>
    <name evidence="7" type="ORF">EJQ19_00780</name>
</gene>
<feature type="chain" id="PRO_5038880926" evidence="6">
    <location>
        <begin position="21"/>
        <end position="434"/>
    </location>
</feature>
<evidence type="ECO:0000313" key="8">
    <source>
        <dbReference type="Proteomes" id="UP000276128"/>
    </source>
</evidence>
<keyword evidence="5" id="KW-0449">Lipoprotein</keyword>
<dbReference type="RefSeq" id="WP_126139304.1">
    <property type="nucleotide sequence ID" value="NZ_RXHU01000004.1"/>
</dbReference>
<keyword evidence="3" id="KW-0472">Membrane</keyword>
<dbReference type="InterPro" id="IPR050490">
    <property type="entry name" value="Bact_solute-bd_prot1"/>
</dbReference>
<sequence>MNKKIKTVTGLIAISFLAGCSTSGSTGSAGSSGDSSQTGQKEIEISYWRPQASGPEDDFYVRRVEEFNKAYQGKIKLKMEPITRGNSFAYEDKINAAVASHTLPDVVSMDGPNVANYAASNIIVPLDNYFAKEDLNDFVPSIVQQGTYQGKFYAAGLAESSVVLFYNKKIMKQFGIEPPTKIEDAWTWDQWYDVMKKTASKDVFGTNMINDKGEWMTYAFEQLWISAGTDIVNKEGNTTNGWVNSDKGLDAAKFLQKLANEKLFNIDPKPTEFEEGKAATKLGGPWNIPGFKNYPDLEWGITYFPKKAGGSLSSPSGSWAIGVTADSKHPKEAAEVVKWMTNKDSSSQLAKATSMPASRKSAYDNLPEYNDLPLRVIKDQVTTVSHARPVTPAYPVLTQKFAEALTDILMGADVKKSLDQVASAYDEEYKRNFK</sequence>
<evidence type="ECO:0000256" key="5">
    <source>
        <dbReference type="ARBA" id="ARBA00023288"/>
    </source>
</evidence>
<keyword evidence="1" id="KW-1003">Cell membrane</keyword>
<evidence type="ECO:0000256" key="3">
    <source>
        <dbReference type="ARBA" id="ARBA00023136"/>
    </source>
</evidence>
<organism evidence="7 8">
    <name type="scientific">Paenibacillus whitsoniae</name>
    <dbReference type="NCBI Taxonomy" id="2496558"/>
    <lineage>
        <taxon>Bacteria</taxon>
        <taxon>Bacillati</taxon>
        <taxon>Bacillota</taxon>
        <taxon>Bacilli</taxon>
        <taxon>Bacillales</taxon>
        <taxon>Paenibacillaceae</taxon>
        <taxon>Paenibacillus</taxon>
    </lineage>
</organism>
<protein>
    <submittedName>
        <fullName evidence="7">Extracellular solute-binding protein</fullName>
    </submittedName>
</protein>
<evidence type="ECO:0000256" key="4">
    <source>
        <dbReference type="ARBA" id="ARBA00023139"/>
    </source>
</evidence>
<dbReference type="AlphaFoldDB" id="A0A3S0CFT9"/>
<dbReference type="PANTHER" id="PTHR43649:SF33">
    <property type="entry name" value="POLYGALACTURONAN_RHAMNOGALACTURONAN-BINDING PROTEIN YTCQ"/>
    <property type="match status" value="1"/>
</dbReference>
<dbReference type="Proteomes" id="UP000276128">
    <property type="component" value="Unassembled WGS sequence"/>
</dbReference>
<dbReference type="Pfam" id="PF01547">
    <property type="entry name" value="SBP_bac_1"/>
    <property type="match status" value="1"/>
</dbReference>
<evidence type="ECO:0000313" key="7">
    <source>
        <dbReference type="EMBL" id="RTE11712.1"/>
    </source>
</evidence>
<evidence type="ECO:0000256" key="1">
    <source>
        <dbReference type="ARBA" id="ARBA00022475"/>
    </source>
</evidence>
<keyword evidence="4" id="KW-0564">Palmitate</keyword>
<reference evidence="7 8" key="1">
    <citation type="submission" date="2018-12" db="EMBL/GenBank/DDBJ databases">
        <title>Bacillus ochoae sp. nov., Paenibacillus whitsoniae sp. nov., Paenibacillus spiritus sp. nov. Isolated from the Mars Exploration Rover during spacecraft assembly.</title>
        <authorList>
            <person name="Seuylemezian A."/>
            <person name="Vaishampayan P."/>
        </authorList>
    </citation>
    <scope>NUCLEOTIDE SEQUENCE [LARGE SCALE GENOMIC DNA]</scope>
    <source>
        <strain evidence="7 8">MER 54</strain>
    </source>
</reference>
<keyword evidence="2 6" id="KW-0732">Signal</keyword>
<evidence type="ECO:0000256" key="6">
    <source>
        <dbReference type="SAM" id="SignalP"/>
    </source>
</evidence>
<dbReference type="Gene3D" id="3.40.190.10">
    <property type="entry name" value="Periplasmic binding protein-like II"/>
    <property type="match status" value="1"/>
</dbReference>
<keyword evidence="8" id="KW-1185">Reference proteome</keyword>
<evidence type="ECO:0000256" key="2">
    <source>
        <dbReference type="ARBA" id="ARBA00022729"/>
    </source>
</evidence>
<dbReference type="PANTHER" id="PTHR43649">
    <property type="entry name" value="ARABINOSE-BINDING PROTEIN-RELATED"/>
    <property type="match status" value="1"/>
</dbReference>
<feature type="signal peptide" evidence="6">
    <location>
        <begin position="1"/>
        <end position="20"/>
    </location>
</feature>
<name>A0A3S0CFT9_9BACL</name>